<feature type="transmembrane region" description="Helical" evidence="7">
    <location>
        <begin position="134"/>
        <end position="153"/>
    </location>
</feature>
<dbReference type="PROSITE" id="PS50928">
    <property type="entry name" value="ABC_TM1"/>
    <property type="match status" value="1"/>
</dbReference>
<dbReference type="AlphaFoldDB" id="A0A6I4NZJ3"/>
<keyword evidence="4 7" id="KW-0812">Transmembrane</keyword>
<comment type="caution">
    <text evidence="9">The sequence shown here is derived from an EMBL/GenBank/DDBJ whole genome shotgun (WGS) entry which is preliminary data.</text>
</comment>
<dbReference type="InterPro" id="IPR000515">
    <property type="entry name" value="MetI-like"/>
</dbReference>
<dbReference type="GO" id="GO:0055085">
    <property type="term" value="P:transmembrane transport"/>
    <property type="evidence" value="ECO:0007669"/>
    <property type="project" value="InterPro"/>
</dbReference>
<comment type="subcellular location">
    <subcellularLocation>
        <location evidence="1 7">Cell membrane</location>
        <topology evidence="1 7">Multi-pass membrane protein</topology>
    </subcellularLocation>
</comment>
<evidence type="ECO:0000256" key="6">
    <source>
        <dbReference type="ARBA" id="ARBA00023136"/>
    </source>
</evidence>
<feature type="transmembrane region" description="Helical" evidence="7">
    <location>
        <begin position="72"/>
        <end position="94"/>
    </location>
</feature>
<evidence type="ECO:0000256" key="2">
    <source>
        <dbReference type="ARBA" id="ARBA00022448"/>
    </source>
</evidence>
<gene>
    <name evidence="9" type="ORF">GB864_14420</name>
</gene>
<evidence type="ECO:0000256" key="4">
    <source>
        <dbReference type="ARBA" id="ARBA00022692"/>
    </source>
</evidence>
<protein>
    <submittedName>
        <fullName evidence="9">ABC transporter permease subunit</fullName>
    </submittedName>
</protein>
<dbReference type="SUPFAM" id="SSF161098">
    <property type="entry name" value="MetI-like"/>
    <property type="match status" value="1"/>
</dbReference>
<feature type="transmembrane region" description="Helical" evidence="7">
    <location>
        <begin position="12"/>
        <end position="35"/>
    </location>
</feature>
<dbReference type="EMBL" id="WSTA01000076">
    <property type="protein sequence ID" value="MWB99743.1"/>
    <property type="molecule type" value="Genomic_DNA"/>
</dbReference>
<proteinExistence type="inferred from homology"/>
<dbReference type="PANTHER" id="PTHR30151">
    <property type="entry name" value="ALKANE SULFONATE ABC TRANSPORTER-RELATED, MEMBRANE SUBUNIT"/>
    <property type="match status" value="1"/>
</dbReference>
<evidence type="ECO:0000256" key="3">
    <source>
        <dbReference type="ARBA" id="ARBA00022475"/>
    </source>
</evidence>
<dbReference type="GO" id="GO:0005886">
    <property type="term" value="C:plasma membrane"/>
    <property type="evidence" value="ECO:0007669"/>
    <property type="project" value="UniProtKB-SubCell"/>
</dbReference>
<keyword evidence="6 7" id="KW-0472">Membrane</keyword>
<organism evidence="9 10">
    <name type="scientific">Agromyces seonyuensis</name>
    <dbReference type="NCBI Taxonomy" id="2662446"/>
    <lineage>
        <taxon>Bacteria</taxon>
        <taxon>Bacillati</taxon>
        <taxon>Actinomycetota</taxon>
        <taxon>Actinomycetes</taxon>
        <taxon>Micrococcales</taxon>
        <taxon>Microbacteriaceae</taxon>
        <taxon>Agromyces</taxon>
    </lineage>
</organism>
<evidence type="ECO:0000256" key="1">
    <source>
        <dbReference type="ARBA" id="ARBA00004651"/>
    </source>
</evidence>
<keyword evidence="5 7" id="KW-1133">Transmembrane helix</keyword>
<dbReference type="CDD" id="cd06261">
    <property type="entry name" value="TM_PBP2"/>
    <property type="match status" value="1"/>
</dbReference>
<feature type="domain" description="ABC transmembrane type-1" evidence="8">
    <location>
        <begin position="68"/>
        <end position="252"/>
    </location>
</feature>
<feature type="transmembrane region" description="Helical" evidence="7">
    <location>
        <begin position="233"/>
        <end position="251"/>
    </location>
</feature>
<comment type="similarity">
    <text evidence="7">Belongs to the binding-protein-dependent transport system permease family.</text>
</comment>
<accession>A0A6I4NZJ3</accession>
<dbReference type="PANTHER" id="PTHR30151:SF0">
    <property type="entry name" value="ABC TRANSPORTER PERMEASE PROTEIN MJ0413-RELATED"/>
    <property type="match status" value="1"/>
</dbReference>
<name>A0A6I4NZJ3_9MICO</name>
<dbReference type="Pfam" id="PF00528">
    <property type="entry name" value="BPD_transp_1"/>
    <property type="match status" value="1"/>
</dbReference>
<feature type="transmembrane region" description="Helical" evidence="7">
    <location>
        <begin position="106"/>
        <end position="128"/>
    </location>
</feature>
<sequence length="269" mass="30007">MAHLDPDGPRHVSAFLRNTAFLLGLPLLLVLWWWWATIDSTNFFVPTPGELVTTFVDTWFGPRFWQDVLPSIGRLAAGLALAIVLGVAFGILIGSFKRLRQLLEPLLEFIRAVPPVVLVPLLMLLIGINDLMKVVVIVSGAIWPILLNTVEGVRATDEVQRDTCATYRIRGLNRLRYLTLPAASPQILAGVRQSLSIGLILMVISEMFGSSSGLGFTIVWFQRNFAIPEMWSGILVLGLIGLGLSVIFRVVERRILRWYHGLREVQRAS</sequence>
<evidence type="ECO:0000256" key="5">
    <source>
        <dbReference type="ARBA" id="ARBA00022989"/>
    </source>
</evidence>
<evidence type="ECO:0000313" key="9">
    <source>
        <dbReference type="EMBL" id="MWB99743.1"/>
    </source>
</evidence>
<dbReference type="InterPro" id="IPR035906">
    <property type="entry name" value="MetI-like_sf"/>
</dbReference>
<keyword evidence="10" id="KW-1185">Reference proteome</keyword>
<evidence type="ECO:0000256" key="7">
    <source>
        <dbReference type="RuleBase" id="RU363032"/>
    </source>
</evidence>
<evidence type="ECO:0000259" key="8">
    <source>
        <dbReference type="PROSITE" id="PS50928"/>
    </source>
</evidence>
<reference evidence="9 10" key="1">
    <citation type="submission" date="2019-12" db="EMBL/GenBank/DDBJ databases">
        <authorList>
            <person name="Kim Y.S."/>
        </authorList>
    </citation>
    <scope>NUCLEOTIDE SEQUENCE [LARGE SCALE GENOMIC DNA]</scope>
    <source>
        <strain evidence="9 10">MMS17-SY077</strain>
    </source>
</reference>
<evidence type="ECO:0000313" key="10">
    <source>
        <dbReference type="Proteomes" id="UP000438182"/>
    </source>
</evidence>
<dbReference type="Proteomes" id="UP000438182">
    <property type="component" value="Unassembled WGS sequence"/>
</dbReference>
<dbReference type="Gene3D" id="1.10.3720.10">
    <property type="entry name" value="MetI-like"/>
    <property type="match status" value="1"/>
</dbReference>
<feature type="transmembrane region" description="Helical" evidence="7">
    <location>
        <begin position="197"/>
        <end position="221"/>
    </location>
</feature>
<keyword evidence="2 7" id="KW-0813">Transport</keyword>
<keyword evidence="3" id="KW-1003">Cell membrane</keyword>